<reference evidence="2 3" key="1">
    <citation type="submission" date="2015-04" db="EMBL/GenBank/DDBJ databases">
        <authorList>
            <person name="Heijne W.H."/>
            <person name="Fedorova N.D."/>
            <person name="Nierman W.C."/>
            <person name="Vollebregt A.W."/>
            <person name="Zhao Z."/>
            <person name="Wu L."/>
            <person name="Kumar M."/>
            <person name="Stam H."/>
            <person name="van den Berg M.A."/>
            <person name="Pel H.J."/>
        </authorList>
    </citation>
    <scope>NUCLEOTIDE SEQUENCE [LARGE SCALE GENOMIC DNA]</scope>
    <source>
        <strain evidence="2 3">CBS 393.64</strain>
    </source>
</reference>
<dbReference type="GeneID" id="25315635"/>
<proteinExistence type="predicted"/>
<evidence type="ECO:0000313" key="2">
    <source>
        <dbReference type="EMBL" id="KKA22666.1"/>
    </source>
</evidence>
<keyword evidence="3" id="KW-1185">Reference proteome</keyword>
<evidence type="ECO:0000313" key="3">
    <source>
        <dbReference type="Proteomes" id="UP000053958"/>
    </source>
</evidence>
<organism evidence="2 3">
    <name type="scientific">Rasamsonia emersonii (strain ATCC 16479 / CBS 393.64 / IMI 116815)</name>
    <dbReference type="NCBI Taxonomy" id="1408163"/>
    <lineage>
        <taxon>Eukaryota</taxon>
        <taxon>Fungi</taxon>
        <taxon>Dikarya</taxon>
        <taxon>Ascomycota</taxon>
        <taxon>Pezizomycotina</taxon>
        <taxon>Eurotiomycetes</taxon>
        <taxon>Eurotiomycetidae</taxon>
        <taxon>Eurotiales</taxon>
        <taxon>Trichocomaceae</taxon>
        <taxon>Rasamsonia</taxon>
    </lineage>
</organism>
<protein>
    <submittedName>
        <fullName evidence="2">Uncharacterized protein</fullName>
    </submittedName>
</protein>
<gene>
    <name evidence="2" type="ORF">T310_3285</name>
</gene>
<comment type="caution">
    <text evidence="2">The sequence shown here is derived from an EMBL/GenBank/DDBJ whole genome shotgun (WGS) entry which is preliminary data.</text>
</comment>
<dbReference type="PANTHER" id="PTHR38887:SF1">
    <property type="entry name" value="RAS MODIFICATION PROTEIN ERF4"/>
    <property type="match status" value="1"/>
</dbReference>
<sequence>MNRIGVHIIQARLQNGHRVLSNTPHRAYPQTKDGYSPSAAEQRRKSDVNPATYPGTVEDNAFSRIPLQRPIAIPQLGKGRGVPFQRLYAPILAQHGISERGFIDFIDTLNVVSSASPALKVLDLAGGFIGMVPHHWAQIAATSMQAVAKGGIALVSKSRTETFLSESNRSFFAPRNLRVQLVSTEELLTAVRFPKDRNIIASPLQENVPLEQQPSFHTRLLLGLRDCVSDTVATSLPPRTERNLLDKLSADQVSRDIRKVEKKALKESRKEEKKKQNKKQNTEQKLAEKLQWILVDGLST</sequence>
<dbReference type="AlphaFoldDB" id="A0A0F4YXX0"/>
<feature type="region of interest" description="Disordered" evidence="1">
    <location>
        <begin position="261"/>
        <end position="283"/>
    </location>
</feature>
<feature type="region of interest" description="Disordered" evidence="1">
    <location>
        <begin position="21"/>
        <end position="52"/>
    </location>
</feature>
<dbReference type="RefSeq" id="XP_013329278.1">
    <property type="nucleotide sequence ID" value="XM_013473824.1"/>
</dbReference>
<name>A0A0F4YXX0_RASE3</name>
<dbReference type="Proteomes" id="UP000053958">
    <property type="component" value="Unassembled WGS sequence"/>
</dbReference>
<dbReference type="OrthoDB" id="3068835at2759"/>
<dbReference type="STRING" id="1408163.A0A0F4YXX0"/>
<dbReference type="PANTHER" id="PTHR38887">
    <property type="entry name" value="CHROMOSOME 21, WHOLE GENOME SHOTGUN SEQUENCE"/>
    <property type="match status" value="1"/>
</dbReference>
<dbReference type="EMBL" id="LASV01000132">
    <property type="protein sequence ID" value="KKA22666.1"/>
    <property type="molecule type" value="Genomic_DNA"/>
</dbReference>
<accession>A0A0F4YXX0</accession>
<dbReference type="InterPro" id="IPR053221">
    <property type="entry name" value="Burnettramic_acid_biosynth"/>
</dbReference>
<evidence type="ECO:0000256" key="1">
    <source>
        <dbReference type="SAM" id="MobiDB-lite"/>
    </source>
</evidence>